<dbReference type="Gene3D" id="1.10.150.60">
    <property type="entry name" value="ARID DNA-binding domain"/>
    <property type="match status" value="1"/>
</dbReference>
<dbReference type="GO" id="GO:0006355">
    <property type="term" value="P:regulation of DNA-templated transcription"/>
    <property type="evidence" value="ECO:0007669"/>
    <property type="project" value="TreeGrafter"/>
</dbReference>
<reference evidence="24" key="3">
    <citation type="submission" date="2025-09" db="UniProtKB">
        <authorList>
            <consortium name="Ensembl"/>
        </authorList>
    </citation>
    <scope>IDENTIFICATION</scope>
</reference>
<evidence type="ECO:0000256" key="12">
    <source>
        <dbReference type="ARBA" id="ARBA00023004"/>
    </source>
</evidence>
<evidence type="ECO:0000256" key="4">
    <source>
        <dbReference type="ARBA" id="ARBA00012902"/>
    </source>
</evidence>
<proteinExistence type="inferred from homology"/>
<dbReference type="SMART" id="SM00558">
    <property type="entry name" value="JmjC"/>
    <property type="match status" value="1"/>
</dbReference>
<keyword evidence="11" id="KW-0560">Oxidoreductase</keyword>
<comment type="subcellular location">
    <subcellularLocation>
        <location evidence="2">Nucleus</location>
    </subcellularLocation>
</comment>
<dbReference type="InterPro" id="IPR001965">
    <property type="entry name" value="Znf_PHD"/>
</dbReference>
<keyword evidence="14" id="KW-0090">Biological rhythms</keyword>
<gene>
    <name evidence="24" type="primary">kdm5ba</name>
</gene>
<dbReference type="SMART" id="SM00545">
    <property type="entry name" value="JmjN"/>
    <property type="match status" value="1"/>
</dbReference>
<dbReference type="Pfam" id="PF21323">
    <property type="entry name" value="KDM5_C-hel"/>
    <property type="match status" value="1"/>
</dbReference>
<dbReference type="InterPro" id="IPR047978">
    <property type="entry name" value="KDM5B_PHD1"/>
</dbReference>
<reference evidence="24 25" key="1">
    <citation type="submission" date="2020-06" db="EMBL/GenBank/DDBJ databases">
        <authorList>
            <consortium name="Wellcome Sanger Institute Data Sharing"/>
        </authorList>
    </citation>
    <scope>NUCLEOTIDE SEQUENCE [LARGE SCALE GENOMIC DNA]</scope>
</reference>
<feature type="compositionally biased region" description="Basic and acidic residues" evidence="19">
    <location>
        <begin position="1329"/>
        <end position="1338"/>
    </location>
</feature>
<dbReference type="InterPro" id="IPR019787">
    <property type="entry name" value="Znf_PHD-finger"/>
</dbReference>
<dbReference type="PANTHER" id="PTHR10694">
    <property type="entry name" value="LYSINE-SPECIFIC DEMETHYLASE"/>
    <property type="match status" value="1"/>
</dbReference>
<dbReference type="InterPro" id="IPR004198">
    <property type="entry name" value="Znf_C5HC2"/>
</dbReference>
<dbReference type="CDD" id="cd15603">
    <property type="entry name" value="PHD1_KDM5B"/>
    <property type="match status" value="1"/>
</dbReference>
<evidence type="ECO:0000256" key="9">
    <source>
        <dbReference type="ARBA" id="ARBA00022853"/>
    </source>
</evidence>
<evidence type="ECO:0000256" key="15">
    <source>
        <dbReference type="ARBA" id="ARBA00023163"/>
    </source>
</evidence>
<feature type="domain" description="ARID" evidence="21">
    <location>
        <begin position="90"/>
        <end position="180"/>
    </location>
</feature>
<dbReference type="SUPFAM" id="SSF51197">
    <property type="entry name" value="Clavaminate synthase-like"/>
    <property type="match status" value="1"/>
</dbReference>
<comment type="similarity">
    <text evidence="3">Belongs to the JARID1 histone demethylase family.</text>
</comment>
<dbReference type="PROSITE" id="PS51184">
    <property type="entry name" value="JMJC"/>
    <property type="match status" value="1"/>
</dbReference>
<dbReference type="InterPro" id="IPR003349">
    <property type="entry name" value="JmjN"/>
</dbReference>
<evidence type="ECO:0000256" key="8">
    <source>
        <dbReference type="ARBA" id="ARBA00022833"/>
    </source>
</evidence>
<dbReference type="Gene3D" id="2.60.120.650">
    <property type="entry name" value="Cupin"/>
    <property type="match status" value="1"/>
</dbReference>
<evidence type="ECO:0000256" key="3">
    <source>
        <dbReference type="ARBA" id="ARBA00006801"/>
    </source>
</evidence>
<keyword evidence="10" id="KW-0223">Dioxygenase</keyword>
<dbReference type="PROSITE" id="PS51183">
    <property type="entry name" value="JMJN"/>
    <property type="match status" value="1"/>
</dbReference>
<reference evidence="24" key="2">
    <citation type="submission" date="2025-08" db="UniProtKB">
        <authorList>
            <consortium name="Ensembl"/>
        </authorList>
    </citation>
    <scope>IDENTIFICATION</scope>
</reference>
<keyword evidence="15" id="KW-0804">Transcription</keyword>
<dbReference type="GO" id="GO:0003677">
    <property type="term" value="F:DNA binding"/>
    <property type="evidence" value="ECO:0007669"/>
    <property type="project" value="InterPro"/>
</dbReference>
<evidence type="ECO:0000313" key="24">
    <source>
        <dbReference type="Ensembl" id="ENSDCDP00010062216.1"/>
    </source>
</evidence>
<dbReference type="GO" id="GO:0008270">
    <property type="term" value="F:zinc ion binding"/>
    <property type="evidence" value="ECO:0007669"/>
    <property type="project" value="UniProtKB-KW"/>
</dbReference>
<sequence length="1424" mass="162870">NTSATQQPFPALQTRPSEFIPPPECPVFEPSWEEFANPFSFINKIRPIAENSGICKIRPPQGWQPPFACDVDRLHFTPRIQRLNELEAQTRVRLNFLDQIAKFWELQGCTLKIPHVERKILDLYQLYTLVKDEGGFESVCKERRWTKISLKMGFAPGKAIGSHLRAHYERILYPYHLFQAGANLMNAQKPTLTNDTKDKEYKPHDLPQRQSVQPVETCTVARRAKRMRTERGVKMESDEICVDKPNLRRRMGSYKNSGKKEFILFVLVYLFAEVTQFLWTSQVEQYMCLACGGGGEEDRLLLCDGCDDSYHTFCLIPPLHDVPKGDWRCPKCLAQECGKPQVAFGFEQAPRDYTLQSFGDMADSFKSDYFNMPVHMVPTELVEKEFWRLVSTIEEDVTVEYGADIASKDFGSGFPVKNGSYTVTPEEEHYLTCGWNLNNMPVMEASVLTHVTADICGMKLPWLYVGMCFSSFCWHIEDHWSYSINYLHWGEPKTWYGAPGHAAEQLEAVMMKLAPELFESQPDLLHQLVTIMNPNVLMAHGVPIFRTNQCAGEFVITFPRSYHSGFNQGFNFAEAVNFCTLDWMPLGRQCIDHYRSLNRYCVFSHDEMVCHMVSKADGLDLELASAVQKDMLVMIEKESQLRERGYKLVSIYSRFVDYDVLPDEERQCAKCRTTCYLSAVTCPCSPGKLVCLHHAQDLCSCPVGNCTLNYKFTLPELSSMLTVVTLRAESYDDWTTHVREMLEAKHDQKKDLDEFRSRIAESERKMFPDSELLHHLRLVTQEAEKSAAVAQQLLNGKRQTRYRSGGGKCQNQLSVEELRSFVTQLYNQPCQIRQAPLLKELLEQVVDFQHCCEQTLVQDLVDSATLQAMLDRGSGFDVELPELSMLRERLQQTRWVEAVQEACDQPASLTLDCMRRLIDQGVGLAPHPCVEKSMARLQELLTICEHWEEKADNLLKDRPRPSLETLELAVQEVENIPAYLSNYLLLKDSVSGAKDWLKEAVALQHGGRVPVLAMLSDLVTRARTIPVWLEPVARLENLVWEVETWKENAAKTFLLRNSSYSLLEVLCPRCEVGMGPQRSRSKKVKDLSQHNRKSPVKLECLTDVERALSDSKDSASAMATLSEVRVKELDGFSILRTSNDNKFHPSQDCSSLRVCLCHRAPSGPMLQCELCHDLYHSGCVPTPKDPLTGWPWLCSVCCRSEKPPLDKVLPLLAALQRIRVRLPEGDALRFVIERTVRWQNRVQQLFATWRLSNLQNWSLQPHGTVNKLNLNTSDAVKVLYWFLQEIFLAPRKEPAICGDKNTKRRLEKEVSEAPVRDKVKKPKKKKPKTMKEKSRDGRNSASPQQTALETSCSDDSEDEFARCAFQLCQKPEGNAVNWVQCDGRCNQWFHQICVGLSAEQAEKEDYICANSMSFRGFLPFRRDN</sequence>
<evidence type="ECO:0000256" key="18">
    <source>
        <dbReference type="PROSITE-ProRule" id="PRU00146"/>
    </source>
</evidence>
<dbReference type="Proteomes" id="UP000694580">
    <property type="component" value="Chromosome 12"/>
</dbReference>
<protein>
    <recommendedName>
        <fullName evidence="4">[histone H3]-trimethyl-L-lysine(4) demethylase</fullName>
        <ecNumber evidence="4">1.14.11.67</ecNumber>
    </recommendedName>
</protein>
<evidence type="ECO:0000313" key="25">
    <source>
        <dbReference type="Proteomes" id="UP000694580"/>
    </source>
</evidence>
<dbReference type="FunFam" id="1.10.150.60:FF:000001">
    <property type="entry name" value="Putative lysine-specific demethylase 5b"/>
    <property type="match status" value="1"/>
</dbReference>
<keyword evidence="6" id="KW-0677">Repeat</keyword>
<dbReference type="GO" id="GO:0005654">
    <property type="term" value="C:nucleoplasm"/>
    <property type="evidence" value="ECO:0007669"/>
    <property type="project" value="UniProtKB-ARBA"/>
</dbReference>
<feature type="compositionally biased region" description="Basic residues" evidence="19">
    <location>
        <begin position="1318"/>
        <end position="1328"/>
    </location>
</feature>
<dbReference type="SMART" id="SM01014">
    <property type="entry name" value="ARID"/>
    <property type="match status" value="1"/>
</dbReference>
<evidence type="ECO:0000256" key="14">
    <source>
        <dbReference type="ARBA" id="ARBA00023108"/>
    </source>
</evidence>
<evidence type="ECO:0000256" key="10">
    <source>
        <dbReference type="ARBA" id="ARBA00022964"/>
    </source>
</evidence>
<keyword evidence="5" id="KW-0479">Metal-binding</keyword>
<dbReference type="PROSITE" id="PS01359">
    <property type="entry name" value="ZF_PHD_1"/>
    <property type="match status" value="1"/>
</dbReference>
<evidence type="ECO:0000256" key="16">
    <source>
        <dbReference type="ARBA" id="ARBA00023242"/>
    </source>
</evidence>
<dbReference type="Pfam" id="PF02373">
    <property type="entry name" value="JmjC"/>
    <property type="match status" value="1"/>
</dbReference>
<dbReference type="Pfam" id="PF01388">
    <property type="entry name" value="ARID"/>
    <property type="match status" value="1"/>
</dbReference>
<keyword evidence="8" id="KW-0862">Zinc</keyword>
<dbReference type="Gene3D" id="3.30.40.10">
    <property type="entry name" value="Zinc/RING finger domain, C3HC4 (zinc finger)"/>
    <property type="match status" value="3"/>
</dbReference>
<evidence type="ECO:0000256" key="1">
    <source>
        <dbReference type="ARBA" id="ARBA00001954"/>
    </source>
</evidence>
<dbReference type="Ensembl" id="ENSDCDT00010073008.1">
    <property type="protein sequence ID" value="ENSDCDP00010062216.1"/>
    <property type="gene ID" value="ENSDCDG00010034155.1"/>
</dbReference>
<dbReference type="PROSITE" id="PS50016">
    <property type="entry name" value="ZF_PHD_2"/>
    <property type="match status" value="1"/>
</dbReference>
<feature type="compositionally biased region" description="Basic and acidic residues" evidence="19">
    <location>
        <begin position="1307"/>
        <end position="1317"/>
    </location>
</feature>
<dbReference type="InterPro" id="IPR036431">
    <property type="entry name" value="ARID_dom_sf"/>
</dbReference>
<evidence type="ECO:0000256" key="7">
    <source>
        <dbReference type="ARBA" id="ARBA00022771"/>
    </source>
</evidence>
<dbReference type="InterPro" id="IPR013637">
    <property type="entry name" value="Lys_sp_deMease-like_dom"/>
</dbReference>
<dbReference type="InterPro" id="IPR003347">
    <property type="entry name" value="JmjC_dom"/>
</dbReference>
<dbReference type="GO" id="GO:0034647">
    <property type="term" value="F:histone H3K4me/H3K4me2/H3K4me3 demethylase activity"/>
    <property type="evidence" value="ECO:0007669"/>
    <property type="project" value="UniProtKB-EC"/>
</dbReference>
<dbReference type="Pfam" id="PF08429">
    <property type="entry name" value="PLU-1"/>
    <property type="match status" value="1"/>
</dbReference>
<evidence type="ECO:0000256" key="13">
    <source>
        <dbReference type="ARBA" id="ARBA00023015"/>
    </source>
</evidence>
<dbReference type="EC" id="1.14.11.67" evidence="4"/>
<dbReference type="InterPro" id="IPR048615">
    <property type="entry name" value="KDM5_C-hel"/>
</dbReference>
<dbReference type="GO" id="GO:0048511">
    <property type="term" value="P:rhythmic process"/>
    <property type="evidence" value="ECO:0007669"/>
    <property type="project" value="UniProtKB-KW"/>
</dbReference>
<evidence type="ECO:0000256" key="11">
    <source>
        <dbReference type="ARBA" id="ARBA00023002"/>
    </source>
</evidence>
<name>A0AAY4EY66_9TELE</name>
<comment type="cofactor">
    <cofactor evidence="1">
        <name>Fe(2+)</name>
        <dbReference type="ChEBI" id="CHEBI:29033"/>
    </cofactor>
</comment>
<keyword evidence="7 18" id="KW-0863">Zinc-finger</keyword>
<keyword evidence="25" id="KW-1185">Reference proteome</keyword>
<evidence type="ECO:0000259" key="22">
    <source>
        <dbReference type="PROSITE" id="PS51183"/>
    </source>
</evidence>
<accession>A0AAY4EY66</accession>
<evidence type="ECO:0000259" key="20">
    <source>
        <dbReference type="PROSITE" id="PS50016"/>
    </source>
</evidence>
<feature type="domain" description="JmjN" evidence="22">
    <location>
        <begin position="25"/>
        <end position="66"/>
    </location>
</feature>
<organism evidence="24 25">
    <name type="scientific">Denticeps clupeoides</name>
    <name type="common">denticle herring</name>
    <dbReference type="NCBI Taxonomy" id="299321"/>
    <lineage>
        <taxon>Eukaryota</taxon>
        <taxon>Metazoa</taxon>
        <taxon>Chordata</taxon>
        <taxon>Craniata</taxon>
        <taxon>Vertebrata</taxon>
        <taxon>Euteleostomi</taxon>
        <taxon>Actinopterygii</taxon>
        <taxon>Neopterygii</taxon>
        <taxon>Teleostei</taxon>
        <taxon>Clupei</taxon>
        <taxon>Clupeiformes</taxon>
        <taxon>Denticipitoidei</taxon>
        <taxon>Denticipitidae</taxon>
        <taxon>Denticeps</taxon>
    </lineage>
</organism>
<comment type="catalytic activity">
    <reaction evidence="17">
        <text>N(6),N(6),N(6)-trimethyl-L-lysyl(4)-[histone H3] + 3 2-oxoglutarate + 3 O2 = L-lysyl(4)-[histone H3] + 3 formaldehyde + 3 succinate + 3 CO2</text>
        <dbReference type="Rhea" id="RHEA:60208"/>
        <dbReference type="Rhea" id="RHEA-COMP:15537"/>
        <dbReference type="Rhea" id="RHEA-COMP:15547"/>
        <dbReference type="ChEBI" id="CHEBI:15379"/>
        <dbReference type="ChEBI" id="CHEBI:16526"/>
        <dbReference type="ChEBI" id="CHEBI:16810"/>
        <dbReference type="ChEBI" id="CHEBI:16842"/>
        <dbReference type="ChEBI" id="CHEBI:29969"/>
        <dbReference type="ChEBI" id="CHEBI:30031"/>
        <dbReference type="ChEBI" id="CHEBI:61961"/>
        <dbReference type="EC" id="1.14.11.67"/>
    </reaction>
</comment>
<feature type="region of interest" description="Disordered" evidence="19">
    <location>
        <begin position="1307"/>
        <end position="1353"/>
    </location>
</feature>
<dbReference type="Pfam" id="PF02375">
    <property type="entry name" value="JmjN"/>
    <property type="match status" value="1"/>
</dbReference>
<dbReference type="PANTHER" id="PTHR10694:SF136">
    <property type="entry name" value="[HISTONE H3]-TRIMETHYL-L-LYSINE(4) DEMETHYLASE"/>
    <property type="match status" value="1"/>
</dbReference>
<feature type="compositionally biased region" description="Polar residues" evidence="19">
    <location>
        <begin position="1339"/>
        <end position="1351"/>
    </location>
</feature>
<dbReference type="InterPro" id="IPR013083">
    <property type="entry name" value="Znf_RING/FYVE/PHD"/>
</dbReference>
<feature type="domain" description="JmjC" evidence="23">
    <location>
        <begin position="429"/>
        <end position="595"/>
    </location>
</feature>
<dbReference type="Pfam" id="PF02928">
    <property type="entry name" value="zf-C5HC2"/>
    <property type="match status" value="1"/>
</dbReference>
<dbReference type="SUPFAM" id="SSF57903">
    <property type="entry name" value="FYVE/PHD zinc finger"/>
    <property type="match status" value="3"/>
</dbReference>
<dbReference type="SMART" id="SM00501">
    <property type="entry name" value="BRIGHT"/>
    <property type="match status" value="1"/>
</dbReference>
<evidence type="ECO:0000256" key="19">
    <source>
        <dbReference type="SAM" id="MobiDB-lite"/>
    </source>
</evidence>
<evidence type="ECO:0000256" key="17">
    <source>
        <dbReference type="ARBA" id="ARBA00048734"/>
    </source>
</evidence>
<dbReference type="SUPFAM" id="SSF46774">
    <property type="entry name" value="ARID-like"/>
    <property type="match status" value="1"/>
</dbReference>
<dbReference type="InterPro" id="IPR019786">
    <property type="entry name" value="Zinc_finger_PHD-type_CS"/>
</dbReference>
<keyword evidence="16" id="KW-0539">Nucleus</keyword>
<keyword evidence="12" id="KW-0408">Iron</keyword>
<dbReference type="InterPro" id="IPR011011">
    <property type="entry name" value="Znf_FYVE_PHD"/>
</dbReference>
<evidence type="ECO:0000256" key="6">
    <source>
        <dbReference type="ARBA" id="ARBA00022737"/>
    </source>
</evidence>
<dbReference type="SMART" id="SM00249">
    <property type="entry name" value="PHD"/>
    <property type="match status" value="3"/>
</dbReference>
<evidence type="ECO:0000259" key="23">
    <source>
        <dbReference type="PROSITE" id="PS51184"/>
    </source>
</evidence>
<dbReference type="GO" id="GO:0000785">
    <property type="term" value="C:chromatin"/>
    <property type="evidence" value="ECO:0007669"/>
    <property type="project" value="TreeGrafter"/>
</dbReference>
<dbReference type="FunFam" id="2.60.120.650:FF:000035">
    <property type="entry name" value="PHD transcription factor Rum1"/>
    <property type="match status" value="1"/>
</dbReference>
<dbReference type="CDD" id="cd16864">
    <property type="entry name" value="ARID_JARID"/>
    <property type="match status" value="1"/>
</dbReference>
<dbReference type="GeneTree" id="ENSGT00940000157076"/>
<feature type="domain" description="PHD-type" evidence="20">
    <location>
        <begin position="285"/>
        <end position="335"/>
    </location>
</feature>
<evidence type="ECO:0000256" key="5">
    <source>
        <dbReference type="ARBA" id="ARBA00022723"/>
    </source>
</evidence>
<evidence type="ECO:0000259" key="21">
    <source>
        <dbReference type="PROSITE" id="PS51011"/>
    </source>
</evidence>
<keyword evidence="9" id="KW-0156">Chromatin regulator</keyword>
<keyword evidence="13" id="KW-0805">Transcription regulation</keyword>
<evidence type="ECO:0000256" key="2">
    <source>
        <dbReference type="ARBA" id="ARBA00004123"/>
    </source>
</evidence>
<dbReference type="InterPro" id="IPR001606">
    <property type="entry name" value="ARID_dom"/>
</dbReference>
<dbReference type="PROSITE" id="PS51011">
    <property type="entry name" value="ARID"/>
    <property type="match status" value="1"/>
</dbReference>
<dbReference type="FunFam" id="3.30.40.10:FF:000023">
    <property type="entry name" value="Lysine (K)-specific demethylase 5A"/>
    <property type="match status" value="1"/>
</dbReference>
<dbReference type="FunFam" id="2.60.120.650:FF:000001">
    <property type="entry name" value="Putative lysine-specific demethylase 5b"/>
    <property type="match status" value="1"/>
</dbReference>
<dbReference type="Pfam" id="PF00628">
    <property type="entry name" value="PHD"/>
    <property type="match status" value="2"/>
</dbReference>